<evidence type="ECO:0000313" key="1">
    <source>
        <dbReference type="EMBL" id="KER28013.1"/>
    </source>
</evidence>
<dbReference type="KEGG" id="ovi:T265_05058"/>
<organism evidence="1 2">
    <name type="scientific">Opisthorchis viverrini</name>
    <name type="common">Southeast Asian liver fluke</name>
    <dbReference type="NCBI Taxonomy" id="6198"/>
    <lineage>
        <taxon>Eukaryota</taxon>
        <taxon>Metazoa</taxon>
        <taxon>Spiralia</taxon>
        <taxon>Lophotrochozoa</taxon>
        <taxon>Platyhelminthes</taxon>
        <taxon>Trematoda</taxon>
        <taxon>Digenea</taxon>
        <taxon>Opisthorchiida</taxon>
        <taxon>Opisthorchiata</taxon>
        <taxon>Opisthorchiidae</taxon>
        <taxon>Opisthorchis</taxon>
    </lineage>
</organism>
<dbReference type="GeneID" id="20319240"/>
<sequence>MFVGRRSKAIDSDGNTCYSLSQRSLLTWVVYKEELLSLQLADRDCDLWIPQIKAAETAPGELQFMTTLVVFLLSLTIKEYGPHTLFVNPCCLPRPGKSFSVQIADVIVIFLGLASVCIVRILEVASGPPQLKK</sequence>
<proteinExistence type="predicted"/>
<dbReference type="EMBL" id="KL596709">
    <property type="protein sequence ID" value="KER28013.1"/>
    <property type="molecule type" value="Genomic_DNA"/>
</dbReference>
<dbReference type="CTD" id="20319240"/>
<accession>A0A074ZKY4</accession>
<dbReference type="AlphaFoldDB" id="A0A074ZKY4"/>
<reference evidence="1 2" key="1">
    <citation type="submission" date="2013-11" db="EMBL/GenBank/DDBJ databases">
        <title>Opisthorchis viverrini - life in the bile duct.</title>
        <authorList>
            <person name="Young N.D."/>
            <person name="Nagarajan N."/>
            <person name="Lin S.J."/>
            <person name="Korhonen P.K."/>
            <person name="Jex A.R."/>
            <person name="Hall R.S."/>
            <person name="Safavi-Hemami H."/>
            <person name="Kaewkong W."/>
            <person name="Bertrand D."/>
            <person name="Gao S."/>
            <person name="Seet Q."/>
            <person name="Wongkham S."/>
            <person name="Teh B.T."/>
            <person name="Wongkham C."/>
            <person name="Intapan P.M."/>
            <person name="Maleewong W."/>
            <person name="Yang X."/>
            <person name="Hu M."/>
            <person name="Wang Z."/>
            <person name="Hofmann A."/>
            <person name="Sternberg P.W."/>
            <person name="Tan P."/>
            <person name="Wang J."/>
            <person name="Gasser R.B."/>
        </authorList>
    </citation>
    <scope>NUCLEOTIDE SEQUENCE [LARGE SCALE GENOMIC DNA]</scope>
</reference>
<evidence type="ECO:0000313" key="2">
    <source>
        <dbReference type="Proteomes" id="UP000054324"/>
    </source>
</evidence>
<protein>
    <submittedName>
        <fullName evidence="1">Uncharacterized protein</fullName>
    </submittedName>
</protein>
<dbReference type="Proteomes" id="UP000054324">
    <property type="component" value="Unassembled WGS sequence"/>
</dbReference>
<dbReference type="RefSeq" id="XP_009168233.1">
    <property type="nucleotide sequence ID" value="XM_009169969.1"/>
</dbReference>
<name>A0A074ZKY4_OPIVI</name>
<keyword evidence="2" id="KW-1185">Reference proteome</keyword>
<gene>
    <name evidence="1" type="ORF">T265_05058</name>
</gene>